<dbReference type="InterPro" id="IPR011598">
    <property type="entry name" value="bHLH_dom"/>
</dbReference>
<dbReference type="SMART" id="SM00511">
    <property type="entry name" value="ORANGE"/>
    <property type="match status" value="1"/>
</dbReference>
<evidence type="ECO:0000256" key="5">
    <source>
        <dbReference type="ARBA" id="ARBA00023163"/>
    </source>
</evidence>
<dbReference type="InterPro" id="IPR036638">
    <property type="entry name" value="HLH_DNA-bd_sf"/>
</dbReference>
<evidence type="ECO:0000313" key="11">
    <source>
        <dbReference type="Proteomes" id="UP001152622"/>
    </source>
</evidence>
<dbReference type="GO" id="GO:0046983">
    <property type="term" value="F:protein dimerization activity"/>
    <property type="evidence" value="ECO:0007669"/>
    <property type="project" value="InterPro"/>
</dbReference>
<dbReference type="Gene3D" id="4.10.280.10">
    <property type="entry name" value="Helix-loop-helix DNA-binding domain"/>
    <property type="match status" value="1"/>
</dbReference>
<evidence type="ECO:0000256" key="4">
    <source>
        <dbReference type="ARBA" id="ARBA00023125"/>
    </source>
</evidence>
<dbReference type="SUPFAM" id="SSF47459">
    <property type="entry name" value="HLH, helix-loop-helix DNA-binding domain"/>
    <property type="match status" value="1"/>
</dbReference>
<organism evidence="10 11">
    <name type="scientific">Synaphobranchus kaupii</name>
    <name type="common">Kaup's arrowtooth eel</name>
    <dbReference type="NCBI Taxonomy" id="118154"/>
    <lineage>
        <taxon>Eukaryota</taxon>
        <taxon>Metazoa</taxon>
        <taxon>Chordata</taxon>
        <taxon>Craniata</taxon>
        <taxon>Vertebrata</taxon>
        <taxon>Euteleostomi</taxon>
        <taxon>Actinopterygii</taxon>
        <taxon>Neopterygii</taxon>
        <taxon>Teleostei</taxon>
        <taxon>Anguilliformes</taxon>
        <taxon>Synaphobranchidae</taxon>
        <taxon>Synaphobranchus</taxon>
    </lineage>
</organism>
<accession>A0A9Q1EG32</accession>
<dbReference type="GO" id="GO:0003677">
    <property type="term" value="F:DNA binding"/>
    <property type="evidence" value="ECO:0007669"/>
    <property type="project" value="UniProtKB-KW"/>
</dbReference>
<dbReference type="PROSITE" id="PS50888">
    <property type="entry name" value="BHLH"/>
    <property type="match status" value="1"/>
</dbReference>
<feature type="domain" description="BHLH" evidence="8">
    <location>
        <begin position="13"/>
        <end position="70"/>
    </location>
</feature>
<feature type="compositionally biased region" description="Basic and acidic residues" evidence="7">
    <location>
        <begin position="1"/>
        <end position="13"/>
    </location>
</feature>
<dbReference type="CDD" id="cd11410">
    <property type="entry name" value="bHLH_O_HES"/>
    <property type="match status" value="1"/>
</dbReference>
<evidence type="ECO:0000256" key="1">
    <source>
        <dbReference type="ARBA" id="ARBA00004123"/>
    </source>
</evidence>
<dbReference type="PANTHER" id="PTHR10985">
    <property type="entry name" value="BASIC HELIX-LOOP-HELIX TRANSCRIPTION FACTOR, HES-RELATED"/>
    <property type="match status" value="1"/>
</dbReference>
<reference evidence="10" key="1">
    <citation type="journal article" date="2023" name="Science">
        <title>Genome structures resolve the early diversification of teleost fishes.</title>
        <authorList>
            <person name="Parey E."/>
            <person name="Louis A."/>
            <person name="Montfort J."/>
            <person name="Bouchez O."/>
            <person name="Roques C."/>
            <person name="Iampietro C."/>
            <person name="Lluch J."/>
            <person name="Castinel A."/>
            <person name="Donnadieu C."/>
            <person name="Desvignes T."/>
            <person name="Floi Bucao C."/>
            <person name="Jouanno E."/>
            <person name="Wen M."/>
            <person name="Mejri S."/>
            <person name="Dirks R."/>
            <person name="Jansen H."/>
            <person name="Henkel C."/>
            <person name="Chen W.J."/>
            <person name="Zahm M."/>
            <person name="Cabau C."/>
            <person name="Klopp C."/>
            <person name="Thompson A.W."/>
            <person name="Robinson-Rechavi M."/>
            <person name="Braasch I."/>
            <person name="Lecointre G."/>
            <person name="Bobe J."/>
            <person name="Postlethwait J.H."/>
            <person name="Berthelot C."/>
            <person name="Roest Crollius H."/>
            <person name="Guiguen Y."/>
        </authorList>
    </citation>
    <scope>NUCLEOTIDE SEQUENCE</scope>
    <source>
        <strain evidence="10">WJC10195</strain>
    </source>
</reference>
<dbReference type="SUPFAM" id="SSF158457">
    <property type="entry name" value="Orange domain-like"/>
    <property type="match status" value="1"/>
</dbReference>
<keyword evidence="11" id="KW-1185">Reference proteome</keyword>
<protein>
    <submittedName>
        <fullName evidence="10">Uncharacterized protein</fullName>
    </submittedName>
</protein>
<keyword evidence="3" id="KW-0805">Transcription regulation</keyword>
<keyword evidence="4" id="KW-0238">DNA-binding</keyword>
<evidence type="ECO:0000256" key="6">
    <source>
        <dbReference type="ARBA" id="ARBA00023242"/>
    </source>
</evidence>
<keyword evidence="2" id="KW-0678">Repressor</keyword>
<keyword evidence="6" id="KW-0539">Nucleus</keyword>
<evidence type="ECO:0000313" key="10">
    <source>
        <dbReference type="EMBL" id="KAJ8338157.1"/>
    </source>
</evidence>
<dbReference type="InterPro" id="IPR003650">
    <property type="entry name" value="Orange_dom"/>
</dbReference>
<sequence length="232" mass="25700">MRQSDTRPTEKTHRQVSKPLMERRRRARINGCLGELRTLLLQSHIAQSCRRSKLEKADILELTVRHLKALTQSNGLGSFADVAMSRFYAGYSDCAREVSRFLNTSDGINHTVRGSLLRRLSDRATALTSGGALPNHRPESPVHRLTFERFPTVSSGGSSVIESHLLKSLQSVVGGQPVTLPVANSAFSFLLQPRQESLDPGVSTQLVRVNTVLDSKVHTATSCTSETVWRPW</sequence>
<dbReference type="EMBL" id="JAINUF010000018">
    <property type="protein sequence ID" value="KAJ8338157.1"/>
    <property type="molecule type" value="Genomic_DNA"/>
</dbReference>
<name>A0A9Q1EG32_SYNKA</name>
<dbReference type="Pfam" id="PF00010">
    <property type="entry name" value="HLH"/>
    <property type="match status" value="1"/>
</dbReference>
<keyword evidence="5" id="KW-0804">Transcription</keyword>
<dbReference type="Proteomes" id="UP001152622">
    <property type="component" value="Chromosome 18"/>
</dbReference>
<feature type="domain" description="Orange" evidence="9">
    <location>
        <begin position="87"/>
        <end position="120"/>
    </location>
</feature>
<dbReference type="GO" id="GO:0005634">
    <property type="term" value="C:nucleus"/>
    <property type="evidence" value="ECO:0007669"/>
    <property type="project" value="UniProtKB-SubCell"/>
</dbReference>
<dbReference type="AlphaFoldDB" id="A0A9Q1EG32"/>
<evidence type="ECO:0000256" key="3">
    <source>
        <dbReference type="ARBA" id="ARBA00023015"/>
    </source>
</evidence>
<comment type="subcellular location">
    <subcellularLocation>
        <location evidence="1">Nucleus</location>
    </subcellularLocation>
</comment>
<dbReference type="SMART" id="SM00353">
    <property type="entry name" value="HLH"/>
    <property type="match status" value="1"/>
</dbReference>
<dbReference type="GO" id="GO:0006355">
    <property type="term" value="P:regulation of DNA-templated transcription"/>
    <property type="evidence" value="ECO:0007669"/>
    <property type="project" value="InterPro"/>
</dbReference>
<feature type="region of interest" description="Disordered" evidence="7">
    <location>
        <begin position="1"/>
        <end position="21"/>
    </location>
</feature>
<evidence type="ECO:0000259" key="9">
    <source>
        <dbReference type="PROSITE" id="PS51054"/>
    </source>
</evidence>
<evidence type="ECO:0000256" key="7">
    <source>
        <dbReference type="SAM" id="MobiDB-lite"/>
    </source>
</evidence>
<comment type="caution">
    <text evidence="10">The sequence shown here is derived from an EMBL/GenBank/DDBJ whole genome shotgun (WGS) entry which is preliminary data.</text>
</comment>
<dbReference type="Gene3D" id="6.10.250.980">
    <property type="match status" value="1"/>
</dbReference>
<evidence type="ECO:0000256" key="2">
    <source>
        <dbReference type="ARBA" id="ARBA00022491"/>
    </source>
</evidence>
<dbReference type="Pfam" id="PF07527">
    <property type="entry name" value="Hairy_orange"/>
    <property type="match status" value="1"/>
</dbReference>
<dbReference type="OrthoDB" id="6085656at2759"/>
<dbReference type="FunFam" id="4.10.280.10:FF:000009">
    <property type="entry name" value="Transcription factor HES-1"/>
    <property type="match status" value="1"/>
</dbReference>
<dbReference type="PROSITE" id="PS51054">
    <property type="entry name" value="ORANGE"/>
    <property type="match status" value="1"/>
</dbReference>
<proteinExistence type="predicted"/>
<gene>
    <name evidence="10" type="ORF">SKAU_G00371230</name>
</gene>
<evidence type="ECO:0000259" key="8">
    <source>
        <dbReference type="PROSITE" id="PS50888"/>
    </source>
</evidence>
<dbReference type="InterPro" id="IPR050370">
    <property type="entry name" value="HES_HEY"/>
</dbReference>